<accession>A0ABS7PGZ5</accession>
<dbReference type="InterPro" id="IPR011057">
    <property type="entry name" value="Mss4-like_sf"/>
</dbReference>
<sequence length="140" mass="15730">MAGTRDAKPALRGSCLCGAIGFELDRLDGPIGHCHCRTCRKAHSAPFATVARVRRDQFRWTRGENRLSQFESSAGKHRMFCSVCGSQLAAMLDGSDQLVLRVATLDDDPGERPIAHIWMEHDEPWLGWQALDEYQQFATR</sequence>
<dbReference type="RefSeq" id="WP_222825831.1">
    <property type="nucleotide sequence ID" value="NZ_JAHWXP010000005.1"/>
</dbReference>
<dbReference type="Gene3D" id="3.90.1590.10">
    <property type="entry name" value="glutathione-dependent formaldehyde- activating enzyme (gfa)"/>
    <property type="match status" value="1"/>
</dbReference>
<evidence type="ECO:0000313" key="6">
    <source>
        <dbReference type="EMBL" id="MBY8338340.1"/>
    </source>
</evidence>
<dbReference type="PANTHER" id="PTHR33337">
    <property type="entry name" value="GFA DOMAIN-CONTAINING PROTEIN"/>
    <property type="match status" value="1"/>
</dbReference>
<dbReference type="Pfam" id="PF04828">
    <property type="entry name" value="GFA"/>
    <property type="match status" value="1"/>
</dbReference>
<organism evidence="6 7">
    <name type="scientific">Alteriqipengyuania abyssalis</name>
    <dbReference type="NCBI Taxonomy" id="2860200"/>
    <lineage>
        <taxon>Bacteria</taxon>
        <taxon>Pseudomonadati</taxon>
        <taxon>Pseudomonadota</taxon>
        <taxon>Alphaproteobacteria</taxon>
        <taxon>Sphingomonadales</taxon>
        <taxon>Erythrobacteraceae</taxon>
        <taxon>Alteriqipengyuania</taxon>
    </lineage>
</organism>
<dbReference type="SUPFAM" id="SSF51316">
    <property type="entry name" value="Mss4-like"/>
    <property type="match status" value="1"/>
</dbReference>
<dbReference type="PROSITE" id="PS51891">
    <property type="entry name" value="CENP_V_GFA"/>
    <property type="match status" value="1"/>
</dbReference>
<proteinExistence type="inferred from homology"/>
<keyword evidence="2" id="KW-0479">Metal-binding</keyword>
<comment type="caution">
    <text evidence="6">The sequence shown here is derived from an EMBL/GenBank/DDBJ whole genome shotgun (WGS) entry which is preliminary data.</text>
</comment>
<dbReference type="PANTHER" id="PTHR33337:SF40">
    <property type="entry name" value="CENP-V_GFA DOMAIN-CONTAINING PROTEIN-RELATED"/>
    <property type="match status" value="1"/>
</dbReference>
<evidence type="ECO:0000256" key="3">
    <source>
        <dbReference type="ARBA" id="ARBA00022833"/>
    </source>
</evidence>
<dbReference type="EMBL" id="JAHWXP010000005">
    <property type="protein sequence ID" value="MBY8338340.1"/>
    <property type="molecule type" value="Genomic_DNA"/>
</dbReference>
<keyword evidence="7" id="KW-1185">Reference proteome</keyword>
<dbReference type="InterPro" id="IPR006913">
    <property type="entry name" value="CENP-V/GFA"/>
</dbReference>
<evidence type="ECO:0000313" key="7">
    <source>
        <dbReference type="Proteomes" id="UP000759298"/>
    </source>
</evidence>
<evidence type="ECO:0000256" key="2">
    <source>
        <dbReference type="ARBA" id="ARBA00022723"/>
    </source>
</evidence>
<reference evidence="6 7" key="1">
    <citation type="submission" date="2021-07" db="EMBL/GenBank/DDBJ databases">
        <title>Alteriqipengyuania abyssalis NZ-12B nov, sp.nov isolated from deep sea sponge in pacific ocean.</title>
        <authorList>
            <person name="Tareen S."/>
            <person name="Wink J."/>
        </authorList>
    </citation>
    <scope>NUCLEOTIDE SEQUENCE [LARGE SCALE GENOMIC DNA]</scope>
    <source>
        <strain evidence="6 7">NZ-12B</strain>
    </source>
</reference>
<evidence type="ECO:0000259" key="5">
    <source>
        <dbReference type="PROSITE" id="PS51891"/>
    </source>
</evidence>
<comment type="similarity">
    <text evidence="1">Belongs to the Gfa family.</text>
</comment>
<keyword evidence="4" id="KW-0456">Lyase</keyword>
<protein>
    <submittedName>
        <fullName evidence="6">GFA family protein</fullName>
    </submittedName>
</protein>
<evidence type="ECO:0000256" key="1">
    <source>
        <dbReference type="ARBA" id="ARBA00005495"/>
    </source>
</evidence>
<feature type="domain" description="CENP-V/GFA" evidence="5">
    <location>
        <begin position="11"/>
        <end position="126"/>
    </location>
</feature>
<dbReference type="Proteomes" id="UP000759298">
    <property type="component" value="Unassembled WGS sequence"/>
</dbReference>
<gene>
    <name evidence="6" type="ORF">KYN89_14925</name>
</gene>
<keyword evidence="3" id="KW-0862">Zinc</keyword>
<evidence type="ECO:0000256" key="4">
    <source>
        <dbReference type="ARBA" id="ARBA00023239"/>
    </source>
</evidence>
<name>A0ABS7PGZ5_9SPHN</name>